<dbReference type="EMBL" id="CP043661">
    <property type="protein sequence ID" value="QNE18921.1"/>
    <property type="molecule type" value="Genomic_DNA"/>
</dbReference>
<dbReference type="PANTHER" id="PTHR43221">
    <property type="entry name" value="PROTEASE HTPX"/>
    <property type="match status" value="1"/>
</dbReference>
<dbReference type="InterPro" id="IPR050083">
    <property type="entry name" value="HtpX_protease"/>
</dbReference>
<evidence type="ECO:0000256" key="3">
    <source>
        <dbReference type="ARBA" id="ARBA00022692"/>
    </source>
</evidence>
<comment type="cofactor">
    <cofactor evidence="10">
        <name>Zn(2+)</name>
        <dbReference type="ChEBI" id="CHEBI:29105"/>
    </cofactor>
    <text evidence="10">Binds 1 zinc ion per subunit.</text>
</comment>
<feature type="domain" description="Peptidase M48" evidence="12">
    <location>
        <begin position="195"/>
        <end position="384"/>
    </location>
</feature>
<protein>
    <submittedName>
        <fullName evidence="13">M48 family metalloprotease</fullName>
    </submittedName>
</protein>
<keyword evidence="8 10" id="KW-0482">Metalloprotease</keyword>
<dbReference type="AlphaFoldDB" id="A0A7G6WY56"/>
<keyword evidence="3 11" id="KW-0812">Transmembrane</keyword>
<dbReference type="GO" id="GO:0006508">
    <property type="term" value="P:proteolysis"/>
    <property type="evidence" value="ECO:0007669"/>
    <property type="project" value="UniProtKB-KW"/>
</dbReference>
<evidence type="ECO:0000256" key="4">
    <source>
        <dbReference type="ARBA" id="ARBA00022723"/>
    </source>
</evidence>
<dbReference type="CDD" id="cd07328">
    <property type="entry name" value="M48_Ste24p_like"/>
    <property type="match status" value="1"/>
</dbReference>
<name>A0A7G6WY56_9ACTN</name>
<organism evidence="13 14">
    <name type="scientific">Kribbella qitaiheensis</name>
    <dbReference type="NCBI Taxonomy" id="1544730"/>
    <lineage>
        <taxon>Bacteria</taxon>
        <taxon>Bacillati</taxon>
        <taxon>Actinomycetota</taxon>
        <taxon>Actinomycetes</taxon>
        <taxon>Propionibacteriales</taxon>
        <taxon>Kribbellaceae</taxon>
        <taxon>Kribbella</taxon>
    </lineage>
</organism>
<proteinExistence type="inferred from homology"/>
<keyword evidence="4" id="KW-0479">Metal-binding</keyword>
<evidence type="ECO:0000313" key="13">
    <source>
        <dbReference type="EMBL" id="QNE18921.1"/>
    </source>
</evidence>
<dbReference type="InterPro" id="IPR001915">
    <property type="entry name" value="Peptidase_M48"/>
</dbReference>
<feature type="transmembrane region" description="Helical" evidence="11">
    <location>
        <begin position="107"/>
        <end position="124"/>
    </location>
</feature>
<dbReference type="Gene3D" id="3.30.2010.10">
    <property type="entry name" value="Metalloproteases ('zincins'), catalytic domain"/>
    <property type="match status" value="1"/>
</dbReference>
<keyword evidence="5 10" id="KW-0378">Hydrolase</keyword>
<evidence type="ECO:0000256" key="8">
    <source>
        <dbReference type="ARBA" id="ARBA00023049"/>
    </source>
</evidence>
<reference evidence="14" key="1">
    <citation type="submission" date="2019-09" db="EMBL/GenBank/DDBJ databases">
        <title>Antimicrobial potential of Antarctic Bacteria.</title>
        <authorList>
            <person name="Benaud N."/>
            <person name="Edwards R.J."/>
            <person name="Ferrari B.C."/>
        </authorList>
    </citation>
    <scope>NUCLEOTIDE SEQUENCE [LARGE SCALE GENOMIC DNA]</scope>
    <source>
        <strain evidence="14">SPB151</strain>
    </source>
</reference>
<keyword evidence="14" id="KW-1185">Reference proteome</keyword>
<keyword evidence="9 11" id="KW-0472">Membrane</keyword>
<gene>
    <name evidence="13" type="ORF">F1D05_14625</name>
</gene>
<dbReference type="GO" id="GO:0004222">
    <property type="term" value="F:metalloendopeptidase activity"/>
    <property type="evidence" value="ECO:0007669"/>
    <property type="project" value="InterPro"/>
</dbReference>
<evidence type="ECO:0000256" key="9">
    <source>
        <dbReference type="ARBA" id="ARBA00023136"/>
    </source>
</evidence>
<evidence type="ECO:0000256" key="6">
    <source>
        <dbReference type="ARBA" id="ARBA00022833"/>
    </source>
</evidence>
<dbReference type="RefSeq" id="WP_185448219.1">
    <property type="nucleotide sequence ID" value="NZ_CP043661.1"/>
</dbReference>
<keyword evidence="6 10" id="KW-0862">Zinc</keyword>
<feature type="transmembrane region" description="Helical" evidence="11">
    <location>
        <begin position="79"/>
        <end position="101"/>
    </location>
</feature>
<keyword evidence="7 11" id="KW-1133">Transmembrane helix</keyword>
<keyword evidence="2 10" id="KW-0645">Protease</keyword>
<accession>A0A7G6WY56</accession>
<dbReference type="GO" id="GO:0046872">
    <property type="term" value="F:metal ion binding"/>
    <property type="evidence" value="ECO:0007669"/>
    <property type="project" value="UniProtKB-KW"/>
</dbReference>
<comment type="similarity">
    <text evidence="10">Belongs to the peptidase M48 family.</text>
</comment>
<evidence type="ECO:0000313" key="14">
    <source>
        <dbReference type="Proteomes" id="UP000515563"/>
    </source>
</evidence>
<dbReference type="Pfam" id="PF01435">
    <property type="entry name" value="Peptidase_M48"/>
    <property type="match status" value="1"/>
</dbReference>
<evidence type="ECO:0000256" key="7">
    <source>
        <dbReference type="ARBA" id="ARBA00022989"/>
    </source>
</evidence>
<dbReference type="Proteomes" id="UP000515563">
    <property type="component" value="Chromosome"/>
</dbReference>
<keyword evidence="1" id="KW-1003">Cell membrane</keyword>
<sequence>MQTETGATHCPQCSQQVPVDPRCVTWCDKCDWNVDPTPTDRPYAAWRLKLEHRLADTLYRELESGTVHRASWDAARLTAYLLSALLLLVPLTAFLGGIALLLFYRPLWLSIAFAVVAFCLAILFRPRMHGLSDDAQPLHRADAPSLYAVLDRLAEAIGTQPVHLVVVDAEPNIWFARIGWRFRPVVGIGVPAWIALGPQERVAVLAHELGHGKHGDARHGFVVDAAETILAEIQETFSTQPLDDFRREAGVYLETDPTVGIVTRILNATVGALARSYGWLLAKAALRSSQRAEYLADRKAGEMAGSEAAASMLERTLLFSTSYLALERRLRFAPDEEPVAAVRRELGEFPAREIERRVRASRIRDTRTDSTHPPTYLRTRLIRTRPATSARVVLGPEENHAIDRKLAGPADAALRELQLSFPR</sequence>
<evidence type="ECO:0000256" key="11">
    <source>
        <dbReference type="SAM" id="Phobius"/>
    </source>
</evidence>
<dbReference type="PANTHER" id="PTHR43221:SF2">
    <property type="entry name" value="PROTEASE HTPX HOMOLOG"/>
    <property type="match status" value="1"/>
</dbReference>
<evidence type="ECO:0000256" key="10">
    <source>
        <dbReference type="RuleBase" id="RU003983"/>
    </source>
</evidence>
<evidence type="ECO:0000256" key="5">
    <source>
        <dbReference type="ARBA" id="ARBA00022801"/>
    </source>
</evidence>
<evidence type="ECO:0000256" key="2">
    <source>
        <dbReference type="ARBA" id="ARBA00022670"/>
    </source>
</evidence>
<evidence type="ECO:0000259" key="12">
    <source>
        <dbReference type="Pfam" id="PF01435"/>
    </source>
</evidence>
<evidence type="ECO:0000256" key="1">
    <source>
        <dbReference type="ARBA" id="ARBA00022475"/>
    </source>
</evidence>
<dbReference type="KEGG" id="kqi:F1D05_14625"/>
<reference evidence="13 14" key="2">
    <citation type="journal article" date="2020" name="Microbiol. Resour. Announc.">
        <title>Antarctic desert soil bacteria exhibit high novel natural product potential, evaluated through long-read genome sequencing and comparative genomics.</title>
        <authorList>
            <person name="Benaud N."/>
            <person name="Edwards R.J."/>
            <person name="Amos T.G."/>
            <person name="D'Agostino P.M."/>
            <person name="Gutierrez-Chavez C."/>
            <person name="Montgomery K."/>
            <person name="Nicetic I."/>
            <person name="Ferrari B.C."/>
        </authorList>
    </citation>
    <scope>NUCLEOTIDE SEQUENCE [LARGE SCALE GENOMIC DNA]</scope>
    <source>
        <strain evidence="13 14">SPB151</strain>
    </source>
</reference>